<dbReference type="InterPro" id="IPR001810">
    <property type="entry name" value="F-box_dom"/>
</dbReference>
<dbReference type="Proteomes" id="UP001377567">
    <property type="component" value="Unassembled WGS sequence"/>
</dbReference>
<protein>
    <submittedName>
        <fullName evidence="2">SCF ubiquitin ligase complex subunit</fullName>
    </submittedName>
</protein>
<reference evidence="2 3" key="1">
    <citation type="journal article" date="2023" name="Elife">
        <title>Identification of key yeast species and microbe-microbe interactions impacting larval growth of Drosophila in the wild.</title>
        <authorList>
            <person name="Mure A."/>
            <person name="Sugiura Y."/>
            <person name="Maeda R."/>
            <person name="Honda K."/>
            <person name="Sakurai N."/>
            <person name="Takahashi Y."/>
            <person name="Watada M."/>
            <person name="Katoh T."/>
            <person name="Gotoh A."/>
            <person name="Gotoh Y."/>
            <person name="Taniguchi I."/>
            <person name="Nakamura K."/>
            <person name="Hayashi T."/>
            <person name="Katayama T."/>
            <person name="Uemura T."/>
            <person name="Hattori Y."/>
        </authorList>
    </citation>
    <scope>NUCLEOTIDE SEQUENCE [LARGE SCALE GENOMIC DNA]</scope>
    <source>
        <strain evidence="2 3">KH-74</strain>
    </source>
</reference>
<keyword evidence="3" id="KW-1185">Reference proteome</keyword>
<dbReference type="InterPro" id="IPR036047">
    <property type="entry name" value="F-box-like_dom_sf"/>
</dbReference>
<evidence type="ECO:0000313" key="3">
    <source>
        <dbReference type="Proteomes" id="UP001377567"/>
    </source>
</evidence>
<evidence type="ECO:0000313" key="2">
    <source>
        <dbReference type="EMBL" id="GMM57135.1"/>
    </source>
</evidence>
<dbReference type="SMART" id="SM00256">
    <property type="entry name" value="FBOX"/>
    <property type="match status" value="1"/>
</dbReference>
<name>A0AAV5S0F4_MAUHU</name>
<dbReference type="EMBL" id="BTGD01000011">
    <property type="protein sequence ID" value="GMM57135.1"/>
    <property type="molecule type" value="Genomic_DNA"/>
</dbReference>
<dbReference type="PROSITE" id="PS50181">
    <property type="entry name" value="FBOX"/>
    <property type="match status" value="1"/>
</dbReference>
<keyword evidence="2" id="KW-0436">Ligase</keyword>
<evidence type="ECO:0000259" key="1">
    <source>
        <dbReference type="PROSITE" id="PS50181"/>
    </source>
</evidence>
<dbReference type="Pfam" id="PF00646">
    <property type="entry name" value="F-box"/>
    <property type="match status" value="1"/>
</dbReference>
<comment type="caution">
    <text evidence="2">The sequence shown here is derived from an EMBL/GenBank/DDBJ whole genome shotgun (WGS) entry which is preliminary data.</text>
</comment>
<feature type="domain" description="F-box" evidence="1">
    <location>
        <begin position="14"/>
        <end position="60"/>
    </location>
</feature>
<organism evidence="2 3">
    <name type="scientific">Maudiozyma humilis</name>
    <name type="common">Sour dough yeast</name>
    <name type="synonym">Kazachstania humilis</name>
    <dbReference type="NCBI Taxonomy" id="51915"/>
    <lineage>
        <taxon>Eukaryota</taxon>
        <taxon>Fungi</taxon>
        <taxon>Dikarya</taxon>
        <taxon>Ascomycota</taxon>
        <taxon>Saccharomycotina</taxon>
        <taxon>Saccharomycetes</taxon>
        <taxon>Saccharomycetales</taxon>
        <taxon>Saccharomycetaceae</taxon>
        <taxon>Maudiozyma</taxon>
    </lineage>
</organism>
<dbReference type="Gene3D" id="1.20.1280.50">
    <property type="match status" value="1"/>
</dbReference>
<accession>A0AAV5S0F4</accession>
<dbReference type="GO" id="GO:0016874">
    <property type="term" value="F:ligase activity"/>
    <property type="evidence" value="ECO:0007669"/>
    <property type="project" value="UniProtKB-KW"/>
</dbReference>
<dbReference type="SUPFAM" id="SSF81383">
    <property type="entry name" value="F-box domain"/>
    <property type="match status" value="1"/>
</dbReference>
<gene>
    <name evidence="2" type="ORF">DAKH74_037510</name>
</gene>
<dbReference type="AlphaFoldDB" id="A0AAV5S0F4"/>
<sequence length="638" mass="73431">MMTQETPETVIRHPVTLEDFPLEVWLQVAAHLTTADLLTLRGVSKKVARGVSQRHIWKERCQERWLGHLALEEEVFREPSFLRRSYESDDDDWCRRFRRSLHAENHICRRVERLACTQSMAEYSSRFDIVLKNKRDTLLPVMASLVNPPWITDPTLLLEDGRYDIYTTSLQLLLNLRHERVFKLLWCTSPALDLDSTNLEPLFLELAMMDPAYDRLLPHVLRVRQQVMLEVLGPQLTLDDFNELPMATRVRRICTAMFRSFKGGIPTTRHWEPREHIYNEDLMLPRIYAGETIGHLLLHLVILQSLCRMFGIETVLTEFHLIVESEEEEDDEILLGIPPGRKEPVLYTRESLARSLARQSGVDQSAIAQQVLPGMLAPLTTTRSCNVFFQELVQQSVGSVATHTNSENARVIQFDWAEHATRFATSRCPLLDSTLRYFAEAHAHVRDILQDLVDEPVAAEFQTIKRSRHYNPLLRLTKRLAPWDCSHVFSQGIVTDRMTYLTWLQEYCKAVITPEDIRDPETRLGTLAVFNRTEYVCIVSSEYLRHGTPHVTCLRATGEFLVERVRDLDYKRVPPRETLAYFGVMAAPTGSLGLFFSSLHESESRFLLNDRILAFGTKQAESPGGVVAFDEHNKPVLG</sequence>
<proteinExistence type="predicted"/>